<evidence type="ECO:0000313" key="1">
    <source>
        <dbReference type="EMBL" id="RUS96687.1"/>
    </source>
</evidence>
<evidence type="ECO:0000313" key="2">
    <source>
        <dbReference type="Proteomes" id="UP000276103"/>
    </source>
</evidence>
<reference evidence="1 2" key="1">
    <citation type="journal article" date="2019" name="Genome Biol. Evol.">
        <title>Day and night: Metabolic profiles and evolutionary relationships of six axenic non-marine cyanobacteria.</title>
        <authorList>
            <person name="Will S.E."/>
            <person name="Henke P."/>
            <person name="Boedeker C."/>
            <person name="Huang S."/>
            <person name="Brinkmann H."/>
            <person name="Rohde M."/>
            <person name="Jarek M."/>
            <person name="Friedl T."/>
            <person name="Seufert S."/>
            <person name="Schumacher M."/>
            <person name="Overmann J."/>
            <person name="Neumann-Schaal M."/>
            <person name="Petersen J."/>
        </authorList>
    </citation>
    <scope>NUCLEOTIDE SEQUENCE [LARGE SCALE GENOMIC DNA]</scope>
    <source>
        <strain evidence="1 2">SAG 1403-4b</strain>
    </source>
</reference>
<dbReference type="EMBL" id="RSCM01000006">
    <property type="protein sequence ID" value="RUS96687.1"/>
    <property type="molecule type" value="Genomic_DNA"/>
</dbReference>
<comment type="caution">
    <text evidence="1">The sequence shown here is derived from an EMBL/GenBank/DDBJ whole genome shotgun (WGS) entry which is preliminary data.</text>
</comment>
<dbReference type="RefSeq" id="WP_127053899.1">
    <property type="nucleotide sequence ID" value="NZ_RSCM01000006.1"/>
</dbReference>
<accession>A0A3S1BXX1</accession>
<dbReference type="Proteomes" id="UP000276103">
    <property type="component" value="Unassembled WGS sequence"/>
</dbReference>
<dbReference type="AlphaFoldDB" id="A0A3S1BXX1"/>
<sequence length="71" mass="8456">MLIQHKLEVQLASLIIEKLKEYELHFYLKKNDMLDTEYKLADIWTITTFSIPDLHLKSLANYGFQQDLRSV</sequence>
<organism evidence="1 2">
    <name type="scientific">Trichormus variabilis SAG 1403-4b</name>
    <dbReference type="NCBI Taxonomy" id="447716"/>
    <lineage>
        <taxon>Bacteria</taxon>
        <taxon>Bacillati</taxon>
        <taxon>Cyanobacteriota</taxon>
        <taxon>Cyanophyceae</taxon>
        <taxon>Nostocales</taxon>
        <taxon>Nostocaceae</taxon>
        <taxon>Trichormus</taxon>
    </lineage>
</organism>
<name>A0A3S1BXX1_ANAVA</name>
<dbReference type="OrthoDB" id="9891187at2"/>
<protein>
    <submittedName>
        <fullName evidence="1">Uncharacterized protein</fullName>
    </submittedName>
</protein>
<gene>
    <name evidence="1" type="ORF">DSM107003_20930</name>
</gene>
<proteinExistence type="predicted"/>
<keyword evidence="2" id="KW-1185">Reference proteome</keyword>